<dbReference type="InterPro" id="IPR037143">
    <property type="entry name" value="4-PPantetheinyl_Trfase_dom_sf"/>
</dbReference>
<dbReference type="EMBL" id="STGX01000004">
    <property type="protein sequence ID" value="THV30225.1"/>
    <property type="molecule type" value="Genomic_DNA"/>
</dbReference>
<dbReference type="RefSeq" id="WP_136529098.1">
    <property type="nucleotide sequence ID" value="NZ_STGX01000004.1"/>
</dbReference>
<gene>
    <name evidence="4" type="ORF">E9998_07590</name>
</gene>
<evidence type="ECO:0000259" key="3">
    <source>
        <dbReference type="Pfam" id="PF01648"/>
    </source>
</evidence>
<name>A0A4S8PKK3_9ACTN</name>
<organism evidence="4 5">
    <name type="scientific">Glycomyces paridis</name>
    <dbReference type="NCBI Taxonomy" id="2126555"/>
    <lineage>
        <taxon>Bacteria</taxon>
        <taxon>Bacillati</taxon>
        <taxon>Actinomycetota</taxon>
        <taxon>Actinomycetes</taxon>
        <taxon>Glycomycetales</taxon>
        <taxon>Glycomycetaceae</taxon>
        <taxon>Glycomyces</taxon>
    </lineage>
</organism>
<protein>
    <submittedName>
        <fullName evidence="4">4'-phosphopantetheinyl transferase superfamily protein</fullName>
    </submittedName>
</protein>
<dbReference type="AlphaFoldDB" id="A0A4S8PKK3"/>
<dbReference type="InterPro" id="IPR008278">
    <property type="entry name" value="4-PPantetheinyl_Trfase_dom"/>
</dbReference>
<sequence>MSIDVDLWWIRVGRSGNRASARGAAVRILKAATGTDPVDPVTGEPRWSVGPHGKPGPVAGRHWNLAHGRGWAVLALGDRPVGVDLVHDASLVRPEAVCARYFAPAEAARIGAAHAPLPLIAVALARKEAFAKARGGRLLDVLGTDVTDLPGLFDLPAPPGHTAALAALASDPAEPLTLRQHDWRSTCDSRPPSAPHEAARRPAASTPSSPRPFAASTATGSRSPVSR</sequence>
<dbReference type="Gene3D" id="3.90.470.20">
    <property type="entry name" value="4'-phosphopantetheinyl transferase domain"/>
    <property type="match status" value="1"/>
</dbReference>
<keyword evidence="5" id="KW-1185">Reference proteome</keyword>
<proteinExistence type="predicted"/>
<evidence type="ECO:0000313" key="5">
    <source>
        <dbReference type="Proteomes" id="UP000305792"/>
    </source>
</evidence>
<feature type="domain" description="4'-phosphopantetheinyl transferase" evidence="3">
    <location>
        <begin position="80"/>
        <end position="141"/>
    </location>
</feature>
<evidence type="ECO:0000256" key="2">
    <source>
        <dbReference type="SAM" id="MobiDB-lite"/>
    </source>
</evidence>
<keyword evidence="1 4" id="KW-0808">Transferase</keyword>
<dbReference type="Pfam" id="PF01648">
    <property type="entry name" value="ACPS"/>
    <property type="match status" value="1"/>
</dbReference>
<dbReference type="GO" id="GO:0008897">
    <property type="term" value="F:holo-[acyl-carrier-protein] synthase activity"/>
    <property type="evidence" value="ECO:0007669"/>
    <property type="project" value="InterPro"/>
</dbReference>
<reference evidence="4 5" key="1">
    <citation type="journal article" date="2018" name="Int. J. Syst. Evol. Microbiol.">
        <title>Glycomyces paridis sp. nov., isolated from the medicinal plant Paris polyphylla.</title>
        <authorList>
            <person name="Fang X.M."/>
            <person name="Bai J.L."/>
            <person name="Su J."/>
            <person name="Zhao L.L."/>
            <person name="Liu H.Y."/>
            <person name="Ma B.P."/>
            <person name="Zhang Y.Q."/>
            <person name="Yu L.Y."/>
        </authorList>
    </citation>
    <scope>NUCLEOTIDE SEQUENCE [LARGE SCALE GENOMIC DNA]</scope>
    <source>
        <strain evidence="4 5">CPCC 204357</strain>
    </source>
</reference>
<dbReference type="GO" id="GO:0000287">
    <property type="term" value="F:magnesium ion binding"/>
    <property type="evidence" value="ECO:0007669"/>
    <property type="project" value="InterPro"/>
</dbReference>
<accession>A0A4S8PKK3</accession>
<evidence type="ECO:0000313" key="4">
    <source>
        <dbReference type="EMBL" id="THV30225.1"/>
    </source>
</evidence>
<evidence type="ECO:0000256" key="1">
    <source>
        <dbReference type="ARBA" id="ARBA00022679"/>
    </source>
</evidence>
<dbReference type="SUPFAM" id="SSF56214">
    <property type="entry name" value="4'-phosphopantetheinyl transferase"/>
    <property type="match status" value="1"/>
</dbReference>
<dbReference type="Proteomes" id="UP000305792">
    <property type="component" value="Unassembled WGS sequence"/>
</dbReference>
<feature type="compositionally biased region" description="Low complexity" evidence="2">
    <location>
        <begin position="201"/>
        <end position="219"/>
    </location>
</feature>
<dbReference type="OrthoDB" id="190168at2"/>
<feature type="region of interest" description="Disordered" evidence="2">
    <location>
        <begin position="182"/>
        <end position="227"/>
    </location>
</feature>
<comment type="caution">
    <text evidence="4">The sequence shown here is derived from an EMBL/GenBank/DDBJ whole genome shotgun (WGS) entry which is preliminary data.</text>
</comment>